<accession>A0A2I0WGF5</accession>
<dbReference type="InterPro" id="IPR013103">
    <property type="entry name" value="RVT_2"/>
</dbReference>
<feature type="region of interest" description="Disordered" evidence="1">
    <location>
        <begin position="1"/>
        <end position="22"/>
    </location>
</feature>
<sequence length="436" mass="49426">MPSLTLTNQFPIPLPAATSHRPTIPVNYSNDLPISSPVSVSSPTPPSNLAETTLPHNTHPMVTRARTGSLKPRIRLNLFHNNSLQEHMQAPTSYSEAVKHSEWRNAMAMEFLALQQQGTWSLVEPPPNSSILGSKWTYRIKRHEDGSIAKYKARLVALGNHQEYGLDYTETFSPVAKLPTIRILLTVALHHDWPVQQLDVANAFLHGTLSEQVFMMQPKGFEDSINPGHVCRLNKAIYGLKQAPRQWYNTFTSYLVSIGFIHSNADPSLLIFRCKEIQIYLLVYVDDLLITGNNQKEIDTVISKLHMQFNMKHLGHVHDFLGLKIDFQNQSYFLSQQQYAESILKQADLQNCKALANPNCTKLPSVIPEIESLSDPSLYRRITGSLQYLTLTRPDIAFSVNQLSQHMHDPTPEHIYLLKRLLRYIKGTLSYGIPIT</sequence>
<evidence type="ECO:0000313" key="4">
    <source>
        <dbReference type="Proteomes" id="UP000233837"/>
    </source>
</evidence>
<feature type="region of interest" description="Disordered" evidence="1">
    <location>
        <begin position="37"/>
        <end position="67"/>
    </location>
</feature>
<dbReference type="AlphaFoldDB" id="A0A2I0WGF5"/>
<protein>
    <submittedName>
        <fullName evidence="3">Retrovirus-related Pol polyprotein from transposon TNT 1-94</fullName>
    </submittedName>
</protein>
<dbReference type="SUPFAM" id="SSF56672">
    <property type="entry name" value="DNA/RNA polymerases"/>
    <property type="match status" value="1"/>
</dbReference>
<gene>
    <name evidence="3" type="ORF">MA16_Dca004937</name>
</gene>
<dbReference type="PANTHER" id="PTHR11439">
    <property type="entry name" value="GAG-POL-RELATED RETROTRANSPOSON"/>
    <property type="match status" value="1"/>
</dbReference>
<evidence type="ECO:0000259" key="2">
    <source>
        <dbReference type="Pfam" id="PF07727"/>
    </source>
</evidence>
<evidence type="ECO:0000256" key="1">
    <source>
        <dbReference type="SAM" id="MobiDB-lite"/>
    </source>
</evidence>
<dbReference type="Pfam" id="PF07727">
    <property type="entry name" value="RVT_2"/>
    <property type="match status" value="1"/>
</dbReference>
<feature type="domain" description="Reverse transcriptase Ty1/copia-type" evidence="2">
    <location>
        <begin position="119"/>
        <end position="358"/>
    </location>
</feature>
<reference evidence="3 4" key="2">
    <citation type="journal article" date="2017" name="Nature">
        <title>The Apostasia genome and the evolution of orchids.</title>
        <authorList>
            <person name="Zhang G.Q."/>
            <person name="Liu K.W."/>
            <person name="Li Z."/>
            <person name="Lohaus R."/>
            <person name="Hsiao Y.Y."/>
            <person name="Niu S.C."/>
            <person name="Wang J.Y."/>
            <person name="Lin Y.C."/>
            <person name="Xu Q."/>
            <person name="Chen L.J."/>
            <person name="Yoshida K."/>
            <person name="Fujiwara S."/>
            <person name="Wang Z.W."/>
            <person name="Zhang Y.Q."/>
            <person name="Mitsuda N."/>
            <person name="Wang M."/>
            <person name="Liu G.H."/>
            <person name="Pecoraro L."/>
            <person name="Huang H.X."/>
            <person name="Xiao X.J."/>
            <person name="Lin M."/>
            <person name="Wu X.Y."/>
            <person name="Wu W.L."/>
            <person name="Chen Y.Y."/>
            <person name="Chang S.B."/>
            <person name="Sakamoto S."/>
            <person name="Ohme-Takagi M."/>
            <person name="Yagi M."/>
            <person name="Zeng S.J."/>
            <person name="Shen C.Y."/>
            <person name="Yeh C.M."/>
            <person name="Luo Y.B."/>
            <person name="Tsai W.C."/>
            <person name="Van de Peer Y."/>
            <person name="Liu Z.J."/>
        </authorList>
    </citation>
    <scope>NUCLEOTIDE SEQUENCE [LARGE SCALE GENOMIC DNA]</scope>
    <source>
        <tissue evidence="3">The whole plant</tissue>
    </source>
</reference>
<evidence type="ECO:0000313" key="3">
    <source>
        <dbReference type="EMBL" id="PKU74746.1"/>
    </source>
</evidence>
<reference evidence="3 4" key="1">
    <citation type="journal article" date="2016" name="Sci. Rep.">
        <title>The Dendrobium catenatum Lindl. genome sequence provides insights into polysaccharide synthase, floral development and adaptive evolution.</title>
        <authorList>
            <person name="Zhang G.Q."/>
            <person name="Xu Q."/>
            <person name="Bian C."/>
            <person name="Tsai W.C."/>
            <person name="Yeh C.M."/>
            <person name="Liu K.W."/>
            <person name="Yoshida K."/>
            <person name="Zhang L.S."/>
            <person name="Chang S.B."/>
            <person name="Chen F."/>
            <person name="Shi Y."/>
            <person name="Su Y.Y."/>
            <person name="Zhang Y.Q."/>
            <person name="Chen L.J."/>
            <person name="Yin Y."/>
            <person name="Lin M."/>
            <person name="Huang H."/>
            <person name="Deng H."/>
            <person name="Wang Z.W."/>
            <person name="Zhu S.L."/>
            <person name="Zhao X."/>
            <person name="Deng C."/>
            <person name="Niu S.C."/>
            <person name="Huang J."/>
            <person name="Wang M."/>
            <person name="Liu G.H."/>
            <person name="Yang H.J."/>
            <person name="Xiao X.J."/>
            <person name="Hsiao Y.Y."/>
            <person name="Wu W.L."/>
            <person name="Chen Y.Y."/>
            <person name="Mitsuda N."/>
            <person name="Ohme-Takagi M."/>
            <person name="Luo Y.B."/>
            <person name="Van de Peer Y."/>
            <person name="Liu Z.J."/>
        </authorList>
    </citation>
    <scope>NUCLEOTIDE SEQUENCE [LARGE SCALE GENOMIC DNA]</scope>
    <source>
        <tissue evidence="3">The whole plant</tissue>
    </source>
</reference>
<organism evidence="3 4">
    <name type="scientific">Dendrobium catenatum</name>
    <dbReference type="NCBI Taxonomy" id="906689"/>
    <lineage>
        <taxon>Eukaryota</taxon>
        <taxon>Viridiplantae</taxon>
        <taxon>Streptophyta</taxon>
        <taxon>Embryophyta</taxon>
        <taxon>Tracheophyta</taxon>
        <taxon>Spermatophyta</taxon>
        <taxon>Magnoliopsida</taxon>
        <taxon>Liliopsida</taxon>
        <taxon>Asparagales</taxon>
        <taxon>Orchidaceae</taxon>
        <taxon>Epidendroideae</taxon>
        <taxon>Malaxideae</taxon>
        <taxon>Dendrobiinae</taxon>
        <taxon>Dendrobium</taxon>
    </lineage>
</organism>
<proteinExistence type="predicted"/>
<dbReference type="InterPro" id="IPR043502">
    <property type="entry name" value="DNA/RNA_pol_sf"/>
</dbReference>
<dbReference type="EMBL" id="KZ502668">
    <property type="protein sequence ID" value="PKU74746.1"/>
    <property type="molecule type" value="Genomic_DNA"/>
</dbReference>
<dbReference type="PANTHER" id="PTHR11439:SF463">
    <property type="entry name" value="REVERSE TRANSCRIPTASE TY1_COPIA-TYPE DOMAIN-CONTAINING PROTEIN"/>
    <property type="match status" value="1"/>
</dbReference>
<name>A0A2I0WGF5_9ASPA</name>
<feature type="compositionally biased region" description="Polar residues" evidence="1">
    <location>
        <begin position="1"/>
        <end position="10"/>
    </location>
</feature>
<keyword evidence="4" id="KW-1185">Reference proteome</keyword>
<dbReference type="Proteomes" id="UP000233837">
    <property type="component" value="Unassembled WGS sequence"/>
</dbReference>